<feature type="region of interest" description="Disordered" evidence="1">
    <location>
        <begin position="260"/>
        <end position="282"/>
    </location>
</feature>
<dbReference type="AlphaFoldDB" id="A0A1I6NUG2"/>
<dbReference type="STRING" id="683125.SAMN05660206_101108"/>
<evidence type="ECO:0000256" key="1">
    <source>
        <dbReference type="SAM" id="MobiDB-lite"/>
    </source>
</evidence>
<reference evidence="2 3" key="1">
    <citation type="submission" date="2016-10" db="EMBL/GenBank/DDBJ databases">
        <authorList>
            <person name="de Groot N.N."/>
        </authorList>
    </citation>
    <scope>NUCLEOTIDE SEQUENCE [LARGE SCALE GENOMIC DNA]</scope>
    <source>
        <strain evidence="2 3">DSM 22789</strain>
    </source>
</reference>
<accession>A0A1I6NUG2</accession>
<sequence length="486" mass="54977">MKVIKLFWYTRLILIVFSCCLTFLSCNKDFDNAYWIKVQNPPTLKELQGLYDNLNLEDRINFEIDDSTFIRYKPEWSDLKVQFINDSTIYSILPLLPVGIRGRETIVVNLSNYREFILFENNEVAYYGKYIYQETDGIIHDPAFLSNGTLSLDNLLNGNTSFYSYINGKGSKLPVAGQRSANKMSSSALSSECAEYLTVMTCDWTTYCHETGQVFFRLSPVGTCLPPSEIRCGNTWSYWTQRAPVMQTICVKYEDPAPPIGGGGDGGSGENGGGGDTQGGIDISSLTEEEKMLYEETENEIRESCALNHMLQKLSTHGLKLIVDRQSGNPVYVFNTKTIIVNEYMVTRSDFVAHEMIHAFQHQNIGSTFHHHAQGLPGNINIEFERMLIQDVATNGLEWAQSVGVYFTRSDRDGFNFAVDAYIDLVEDIIATKDISLIPNFDIRYRDALQSFNRYGHPSYADSQILTTLQPVSLKMIFDGSYNCPE</sequence>
<dbReference type="OrthoDB" id="711313at2"/>
<gene>
    <name evidence="2" type="ORF">SAMN05660206_101108</name>
</gene>
<dbReference type="Proteomes" id="UP000198785">
    <property type="component" value="Unassembled WGS sequence"/>
</dbReference>
<dbReference type="RefSeq" id="WP_093363215.1">
    <property type="nucleotide sequence ID" value="NZ_FOZZ01000001.1"/>
</dbReference>
<keyword evidence="3" id="KW-1185">Reference proteome</keyword>
<protein>
    <submittedName>
        <fullName evidence="2">Uncharacterized protein</fullName>
    </submittedName>
</protein>
<evidence type="ECO:0000313" key="3">
    <source>
        <dbReference type="Proteomes" id="UP000198785"/>
    </source>
</evidence>
<organism evidence="2 3">
    <name type="scientific">Sphingobacterium wenxiniae</name>
    <dbReference type="NCBI Taxonomy" id="683125"/>
    <lineage>
        <taxon>Bacteria</taxon>
        <taxon>Pseudomonadati</taxon>
        <taxon>Bacteroidota</taxon>
        <taxon>Sphingobacteriia</taxon>
        <taxon>Sphingobacteriales</taxon>
        <taxon>Sphingobacteriaceae</taxon>
        <taxon>Sphingobacterium</taxon>
    </lineage>
</organism>
<proteinExistence type="predicted"/>
<dbReference type="PROSITE" id="PS51257">
    <property type="entry name" value="PROKAR_LIPOPROTEIN"/>
    <property type="match status" value="1"/>
</dbReference>
<feature type="compositionally biased region" description="Gly residues" evidence="1">
    <location>
        <begin position="260"/>
        <end position="278"/>
    </location>
</feature>
<evidence type="ECO:0000313" key="2">
    <source>
        <dbReference type="EMBL" id="SFS31587.1"/>
    </source>
</evidence>
<dbReference type="EMBL" id="FOZZ01000001">
    <property type="protein sequence ID" value="SFS31587.1"/>
    <property type="molecule type" value="Genomic_DNA"/>
</dbReference>
<name>A0A1I6NUG2_9SPHI</name>